<organism evidence="7">
    <name type="scientific">Vitis amurensis</name>
    <dbReference type="NCBI Taxonomy" id="103351"/>
    <lineage>
        <taxon>Eukaryota</taxon>
        <taxon>Viridiplantae</taxon>
        <taxon>Streptophyta</taxon>
        <taxon>Embryophyta</taxon>
        <taxon>Tracheophyta</taxon>
        <taxon>Spermatophyta</taxon>
        <taxon>Magnoliopsida</taxon>
        <taxon>eudicotyledons</taxon>
        <taxon>Gunneridae</taxon>
        <taxon>Pentapetalae</taxon>
        <taxon>rosids</taxon>
        <taxon>Vitales</taxon>
        <taxon>Vitaceae</taxon>
        <taxon>Viteae</taxon>
        <taxon>Vitis</taxon>
    </lineage>
</organism>
<keyword evidence="4 5" id="KW-0472">Membrane</keyword>
<dbReference type="InterPro" id="IPR002048">
    <property type="entry name" value="EF_hand_dom"/>
</dbReference>
<keyword evidence="5" id="KW-0812">Transmembrane</keyword>
<dbReference type="GO" id="GO:0005509">
    <property type="term" value="F:calcium ion binding"/>
    <property type="evidence" value="ECO:0007669"/>
    <property type="project" value="UniProtKB-UniRule"/>
</dbReference>
<dbReference type="SMART" id="SM00054">
    <property type="entry name" value="EFh"/>
    <property type="match status" value="3"/>
</dbReference>
<evidence type="ECO:0000256" key="2">
    <source>
        <dbReference type="ARBA" id="ARBA00022837"/>
    </source>
</evidence>
<dbReference type="PRINTS" id="PR00450">
    <property type="entry name" value="RECOVERIN"/>
</dbReference>
<feature type="transmembrane region" description="Helical" evidence="5">
    <location>
        <begin position="23"/>
        <end position="43"/>
    </location>
</feature>
<keyword evidence="4" id="KW-0479">Metal-binding</keyword>
<comment type="function">
    <text evidence="4">Acts as a calcium sensor. CBL proteins interact with CIPK serine-threonine protein kinases. Binding of a CBL protein to the regulatory NAF domain of a CIPK protein lead to the activation of the kinase in a calcium-dependent manner.</text>
</comment>
<evidence type="ECO:0000256" key="1">
    <source>
        <dbReference type="ARBA" id="ARBA00022737"/>
    </source>
</evidence>
<dbReference type="PROSITE" id="PS50222">
    <property type="entry name" value="EF_HAND_2"/>
    <property type="match status" value="3"/>
</dbReference>
<evidence type="ECO:0000259" key="6">
    <source>
        <dbReference type="PROSITE" id="PS50222"/>
    </source>
</evidence>
<dbReference type="CDD" id="cd00051">
    <property type="entry name" value="EFh"/>
    <property type="match status" value="1"/>
</dbReference>
<keyword evidence="2 4" id="KW-0106">Calcium</keyword>
<comment type="subcellular location">
    <subcellularLocation>
        <location evidence="4">Membrane</location>
    </subcellularLocation>
</comment>
<keyword evidence="5" id="KW-1133">Transmembrane helix</keyword>
<dbReference type="InterPro" id="IPR011992">
    <property type="entry name" value="EF-hand-dom_pair"/>
</dbReference>
<reference evidence="7" key="1">
    <citation type="submission" date="2018-09" db="EMBL/GenBank/DDBJ databases">
        <title>Characterization of cold-responsive CBLs and CIPKs from Chinese wild Vitis amurensis.</title>
        <authorList>
            <person name="Xu W."/>
            <person name="Zhang N."/>
            <person name="Jiao S."/>
            <person name="Wu N."/>
            <person name="Zheng Q."/>
        </authorList>
    </citation>
    <scope>NUCLEOTIDE SEQUENCE</scope>
</reference>
<accession>A0A4D6TY49</accession>
<comment type="similarity">
    <text evidence="3 4">Belongs to the calcineurin regulatory subunit family.</text>
</comment>
<dbReference type="GO" id="GO:0016020">
    <property type="term" value="C:membrane"/>
    <property type="evidence" value="ECO:0007669"/>
    <property type="project" value="UniProtKB-SubCell"/>
</dbReference>
<dbReference type="SUPFAM" id="SSF47473">
    <property type="entry name" value="EF-hand"/>
    <property type="match status" value="1"/>
</dbReference>
<dbReference type="InterPro" id="IPR018247">
    <property type="entry name" value="EF_Hand_1_Ca_BS"/>
</dbReference>
<evidence type="ECO:0000256" key="3">
    <source>
        <dbReference type="ARBA" id="ARBA00023774"/>
    </source>
</evidence>
<dbReference type="PROSITE" id="PS00018">
    <property type="entry name" value="EF_HAND_1"/>
    <property type="match status" value="1"/>
</dbReference>
<evidence type="ECO:0000313" key="7">
    <source>
        <dbReference type="EMBL" id="QCH00467.1"/>
    </source>
</evidence>
<dbReference type="Pfam" id="PF13499">
    <property type="entry name" value="EF-hand_7"/>
    <property type="match status" value="1"/>
</dbReference>
<keyword evidence="1 4" id="KW-0677">Repeat</keyword>
<dbReference type="PANTHER" id="PTHR23056">
    <property type="entry name" value="CALCINEURIN B"/>
    <property type="match status" value="1"/>
</dbReference>
<feature type="domain" description="EF-hand" evidence="6">
    <location>
        <begin position="108"/>
        <end position="143"/>
    </location>
</feature>
<feature type="domain" description="EF-hand" evidence="6">
    <location>
        <begin position="189"/>
        <end position="224"/>
    </location>
</feature>
<sequence length="251" mass="28946">MNSTESSWRSSPVTMGGRFCASFIPFFSIIEGLVFAVANFCSIHRTHHHRKLRYGLRELTQLAGETQFTVNEVEALYELFKKLSSSIIDDGLIHKEELQLALLKSPCGQNLFLDRVFYLFDERKNGAIEFDEFVRALSVFHPYAPMEDKIDFAFRLYDLRQTGFIEREDVKQMVIATLMESEMDLSDDLLEAIIDKTFVDADADRDGKISKEEWKAFVLRHPNLLNNMSLSYLKDVTTVFPSFVINSEVED</sequence>
<dbReference type="InterPro" id="IPR045198">
    <property type="entry name" value="CNBL1-10"/>
</dbReference>
<dbReference type="AlphaFoldDB" id="A0A4D6TY49"/>
<dbReference type="EMBL" id="MH922005">
    <property type="protein sequence ID" value="QCH00467.1"/>
    <property type="molecule type" value="mRNA"/>
</dbReference>
<evidence type="ECO:0000256" key="4">
    <source>
        <dbReference type="RuleBase" id="RU369080"/>
    </source>
</evidence>
<dbReference type="GO" id="GO:0019900">
    <property type="term" value="F:kinase binding"/>
    <property type="evidence" value="ECO:0007669"/>
    <property type="project" value="UniProtKB-UniRule"/>
</dbReference>
<dbReference type="Gene3D" id="1.10.238.10">
    <property type="entry name" value="EF-hand"/>
    <property type="match status" value="1"/>
</dbReference>
<protein>
    <recommendedName>
        <fullName evidence="4">Calcineurin B-like protein</fullName>
    </recommendedName>
</protein>
<evidence type="ECO:0000256" key="5">
    <source>
        <dbReference type="SAM" id="Phobius"/>
    </source>
</evidence>
<feature type="domain" description="EF-hand" evidence="6">
    <location>
        <begin position="145"/>
        <end position="180"/>
    </location>
</feature>
<dbReference type="PANTHER" id="PTHR23056:SF26">
    <property type="entry name" value="CALCINEURIN B-LIKE PROTEIN 10"/>
    <property type="match status" value="1"/>
</dbReference>
<comment type="subunit">
    <text evidence="4">Homodimer. Interacts with CIPK.</text>
</comment>
<gene>
    <name evidence="7" type="primary">CBL07</name>
</gene>
<proteinExistence type="evidence at transcript level"/>
<dbReference type="GO" id="GO:0019722">
    <property type="term" value="P:calcium-mediated signaling"/>
    <property type="evidence" value="ECO:0007669"/>
    <property type="project" value="UniProtKB-UniRule"/>
</dbReference>
<name>A0A4D6TY49_9ROSI</name>
<dbReference type="FunFam" id="1.10.238.10:FF:000073">
    <property type="entry name" value="calcineurin B-like protein 3"/>
    <property type="match status" value="1"/>
</dbReference>